<evidence type="ECO:0000256" key="6">
    <source>
        <dbReference type="ARBA" id="ARBA00022679"/>
    </source>
</evidence>
<keyword evidence="12 14" id="KW-0472">Membrane</keyword>
<dbReference type="Pfam" id="PF03982">
    <property type="entry name" value="DAGAT"/>
    <property type="match status" value="1"/>
</dbReference>
<dbReference type="GO" id="GO:0006071">
    <property type="term" value="P:glycerol metabolic process"/>
    <property type="evidence" value="ECO:0007669"/>
    <property type="project" value="UniProtKB-KW"/>
</dbReference>
<evidence type="ECO:0000256" key="9">
    <source>
        <dbReference type="ARBA" id="ARBA00022824"/>
    </source>
</evidence>
<comment type="subcellular location">
    <subcellularLocation>
        <location evidence="1 14">Endoplasmic reticulum membrane</location>
        <topology evidence="1 14">Multi-pass membrane protein</topology>
    </subcellularLocation>
</comment>
<evidence type="ECO:0000256" key="2">
    <source>
        <dbReference type="ARBA" id="ARBA00004771"/>
    </source>
</evidence>
<dbReference type="GO" id="GO:0004144">
    <property type="term" value="F:diacylglycerol O-acyltransferase activity"/>
    <property type="evidence" value="ECO:0007669"/>
    <property type="project" value="TreeGrafter"/>
</dbReference>
<evidence type="ECO:0000256" key="11">
    <source>
        <dbReference type="ARBA" id="ARBA00023098"/>
    </source>
</evidence>
<evidence type="ECO:0000256" key="8">
    <source>
        <dbReference type="ARBA" id="ARBA00022798"/>
    </source>
</evidence>
<comment type="pathway">
    <text evidence="2">Glycerolipid metabolism; triacylglycerol biosynthesis.</text>
</comment>
<reference evidence="15 16" key="1">
    <citation type="submission" date="2014-03" db="EMBL/GenBank/DDBJ databases">
        <authorList>
            <person name="Sibley D."/>
            <person name="Venepally P."/>
            <person name="Karamycheva S."/>
            <person name="Hadjithomas M."/>
            <person name="Khan A."/>
            <person name="Brunk B."/>
            <person name="Roos D."/>
            <person name="Caler E."/>
            <person name="Lorenzi H."/>
        </authorList>
    </citation>
    <scope>NUCLEOTIDE SEQUENCE [LARGE SCALE GENOMIC DNA]</scope>
    <source>
        <strain evidence="16">p89</strain>
    </source>
</reference>
<gene>
    <name evidence="15" type="ORF">TGP89_226370</name>
</gene>
<evidence type="ECO:0000256" key="13">
    <source>
        <dbReference type="ARBA" id="ARBA00023315"/>
    </source>
</evidence>
<feature type="transmembrane region" description="Helical" evidence="14">
    <location>
        <begin position="6"/>
        <end position="32"/>
    </location>
</feature>
<dbReference type="GO" id="GO:0005789">
    <property type="term" value="C:endoplasmic reticulum membrane"/>
    <property type="evidence" value="ECO:0007669"/>
    <property type="project" value="UniProtKB-SubCell"/>
</dbReference>
<evidence type="ECO:0000313" key="16">
    <source>
        <dbReference type="Proteomes" id="UP000028828"/>
    </source>
</evidence>
<sequence>MWAEVGQFLLVVVAPPVLGLYFIHSLFFPTVWRTDRAKPYRRTGVLPAQEQLPLLVRVRSYVATRILSSLLLTCVFMNLFCLLHLRTVAWWYIPYAVWCIAFAEKLGKPLGYPSKWMRTSRFWNWVAEYFPFTLLKENSATQFPTDKNYLFGFHPHGVLGFSCCGQFAGMPPRPENNLAALLPGLDFRVTTLEVNMRTPFFRHILQFLGFISCSKGTIRRVLESKDKGKAVVLLVGGGREALMAEEGKNDLVLKKRKGFFELALRTGASVVPVYALGENDLYTVLKSPLATLLSEQTMRIFGFSCPLFFGRGAFQMFLPLRVPTFTMIGDPIECKQTENPTEEDIVQLRQQYCEALRRVFNKVKDAYRPKREFQYLRIVE</sequence>
<evidence type="ECO:0000256" key="7">
    <source>
        <dbReference type="ARBA" id="ARBA00022692"/>
    </source>
</evidence>
<dbReference type="EMBL" id="AEYI02000999">
    <property type="protein sequence ID" value="KFG42655.1"/>
    <property type="molecule type" value="Genomic_DNA"/>
</dbReference>
<accession>A0A086KE37</accession>
<keyword evidence="13 15" id="KW-0012">Acyltransferase</keyword>
<evidence type="ECO:0000313" key="15">
    <source>
        <dbReference type="EMBL" id="KFG42655.1"/>
    </source>
</evidence>
<evidence type="ECO:0000256" key="4">
    <source>
        <dbReference type="ARBA" id="ARBA00005420"/>
    </source>
</evidence>
<keyword evidence="9 14" id="KW-0256">Endoplasmic reticulum</keyword>
<keyword evidence="11" id="KW-0443">Lipid metabolism</keyword>
<organism evidence="15 16">
    <name type="scientific">Toxoplasma gondii p89</name>
    <dbReference type="NCBI Taxonomy" id="943119"/>
    <lineage>
        <taxon>Eukaryota</taxon>
        <taxon>Sar</taxon>
        <taxon>Alveolata</taxon>
        <taxon>Apicomplexa</taxon>
        <taxon>Conoidasida</taxon>
        <taxon>Coccidia</taxon>
        <taxon>Eucoccidiorida</taxon>
        <taxon>Eimeriorina</taxon>
        <taxon>Sarcocystidae</taxon>
        <taxon>Toxoplasma</taxon>
    </lineage>
</organism>
<keyword evidence="5" id="KW-0444">Lipid biosynthesis</keyword>
<dbReference type="OrthoDB" id="264532at2759"/>
<evidence type="ECO:0000256" key="14">
    <source>
        <dbReference type="RuleBase" id="RU367023"/>
    </source>
</evidence>
<dbReference type="CDD" id="cd07987">
    <property type="entry name" value="LPLAT_MGAT-like"/>
    <property type="match status" value="1"/>
</dbReference>
<dbReference type="Proteomes" id="UP000028828">
    <property type="component" value="Unassembled WGS sequence"/>
</dbReference>
<dbReference type="EC" id="2.3.1.-" evidence="14"/>
<keyword evidence="8" id="KW-0319">Glycerol metabolism</keyword>
<dbReference type="AlphaFoldDB" id="A0A086KE37"/>
<dbReference type="PANTHER" id="PTHR12317:SF0">
    <property type="entry name" value="ACYLTRANSFERASE"/>
    <property type="match status" value="1"/>
</dbReference>
<dbReference type="InterPro" id="IPR007130">
    <property type="entry name" value="DAGAT"/>
</dbReference>
<dbReference type="GO" id="GO:0019432">
    <property type="term" value="P:triglyceride biosynthetic process"/>
    <property type="evidence" value="ECO:0007669"/>
    <property type="project" value="TreeGrafter"/>
</dbReference>
<evidence type="ECO:0000256" key="10">
    <source>
        <dbReference type="ARBA" id="ARBA00022989"/>
    </source>
</evidence>
<evidence type="ECO:0000256" key="5">
    <source>
        <dbReference type="ARBA" id="ARBA00022516"/>
    </source>
</evidence>
<comment type="similarity">
    <text evidence="4 14">Belongs to the diacylglycerol acyltransferase family.</text>
</comment>
<evidence type="ECO:0000256" key="3">
    <source>
        <dbReference type="ARBA" id="ARBA00005189"/>
    </source>
</evidence>
<keyword evidence="7 14" id="KW-0812">Transmembrane</keyword>
<keyword evidence="6 14" id="KW-0808">Transferase</keyword>
<evidence type="ECO:0000256" key="1">
    <source>
        <dbReference type="ARBA" id="ARBA00004477"/>
    </source>
</evidence>
<protein>
    <recommendedName>
        <fullName evidence="14">Acyltransferase</fullName>
        <ecNumber evidence="14">2.3.1.-</ecNumber>
    </recommendedName>
</protein>
<name>A0A086KE37_TOXGO</name>
<keyword evidence="10 14" id="KW-1133">Transmembrane helix</keyword>
<dbReference type="PANTHER" id="PTHR12317">
    <property type="entry name" value="DIACYLGLYCEROL O-ACYLTRANSFERASE"/>
    <property type="match status" value="1"/>
</dbReference>
<feature type="transmembrane region" description="Helical" evidence="14">
    <location>
        <begin position="66"/>
        <end position="85"/>
    </location>
</feature>
<evidence type="ECO:0000256" key="12">
    <source>
        <dbReference type="ARBA" id="ARBA00023136"/>
    </source>
</evidence>
<proteinExistence type="inferred from homology"/>
<dbReference type="VEuPathDB" id="ToxoDB:TGP89_226370"/>
<comment type="caution">
    <text evidence="15">The sequence shown here is derived from an EMBL/GenBank/DDBJ whole genome shotgun (WGS) entry which is preliminary data.</text>
</comment>
<comment type="pathway">
    <text evidence="3">Lipid metabolism.</text>
</comment>